<dbReference type="EMBL" id="FQNC01000085">
    <property type="protein sequence ID" value="SGZ23960.1"/>
    <property type="molecule type" value="Genomic_DNA"/>
</dbReference>
<organism evidence="1 2">
    <name type="scientific">Microbotryum silenes-dioicae</name>
    <dbReference type="NCBI Taxonomy" id="796604"/>
    <lineage>
        <taxon>Eukaryota</taxon>
        <taxon>Fungi</taxon>
        <taxon>Dikarya</taxon>
        <taxon>Basidiomycota</taxon>
        <taxon>Pucciniomycotina</taxon>
        <taxon>Microbotryomycetes</taxon>
        <taxon>Microbotryales</taxon>
        <taxon>Microbotryaceae</taxon>
        <taxon>Microbotryum</taxon>
    </lineage>
</organism>
<keyword evidence="2" id="KW-1185">Reference proteome</keyword>
<gene>
    <name evidence="1" type="primary">BQ5605_C023g09671</name>
    <name evidence="1" type="ORF">BQ5605_C023G09671</name>
</gene>
<accession>A0A2X0MQ11</accession>
<protein>
    <submittedName>
        <fullName evidence="1">BQ5605_C023g09671 protein</fullName>
    </submittedName>
</protein>
<dbReference type="AlphaFoldDB" id="A0A2X0MQ11"/>
<sequence>MNFERLEVAFQYHQGHDWKRYTRFFADLQLGFDFMVLYDDPDRTELGDPDTSGHSVLDAHLGDGLYSKLIHRWPTQTRAFRNEERSRPTCRDRRALFTIRVVVEDHEVEAQMGILRPLAETHKVLPVTTLVIINSLSRLVRGPSRLQCVRRT</sequence>
<reference evidence="1 2" key="1">
    <citation type="submission" date="2016-11" db="EMBL/GenBank/DDBJ databases">
        <authorList>
            <person name="Jaros S."/>
            <person name="Januszkiewicz K."/>
            <person name="Wedrychowicz H."/>
        </authorList>
    </citation>
    <scope>NUCLEOTIDE SEQUENCE [LARGE SCALE GENOMIC DNA]</scope>
</reference>
<dbReference type="Proteomes" id="UP000249464">
    <property type="component" value="Unassembled WGS sequence"/>
</dbReference>
<proteinExistence type="predicted"/>
<evidence type="ECO:0000313" key="2">
    <source>
        <dbReference type="Proteomes" id="UP000249464"/>
    </source>
</evidence>
<evidence type="ECO:0000313" key="1">
    <source>
        <dbReference type="EMBL" id="SGZ23960.1"/>
    </source>
</evidence>
<name>A0A2X0MQ11_9BASI</name>